<keyword evidence="2" id="KW-1185">Reference proteome</keyword>
<dbReference type="AlphaFoldDB" id="A0A1H1GEK0"/>
<name>A0A1H1GEK0_9ACTN</name>
<accession>A0A1H1GEK0</accession>
<dbReference type="OrthoDB" id="4640272at2"/>
<dbReference type="RefSeq" id="WP_068567762.1">
    <property type="nucleotide sequence ID" value="NZ_FNLF01000002.1"/>
</dbReference>
<sequence length="149" mass="15668">MDHEGRVLGPEWTGRALRIPAAPVAANAPALAAVAVEAARDVAGVELDYSPASLSAVDTLLDGFREPGSDAMAETIFLFGCYVGEVLVRNAGYAWVDTPEDGLPYVGPLSVVCGPPDSGRFASPINKVFKRVDEGEGDSVSFFYEVFGS</sequence>
<reference evidence="2" key="1">
    <citation type="submission" date="2016-10" db="EMBL/GenBank/DDBJ databases">
        <authorList>
            <person name="Varghese N."/>
            <person name="Submissions S."/>
        </authorList>
    </citation>
    <scope>NUCLEOTIDE SEQUENCE [LARGE SCALE GENOMIC DNA]</scope>
    <source>
        <strain evidence="2">DSM 44142</strain>
    </source>
</reference>
<dbReference type="Proteomes" id="UP000183053">
    <property type="component" value="Unassembled WGS sequence"/>
</dbReference>
<evidence type="ECO:0008006" key="3">
    <source>
        <dbReference type="Google" id="ProtNLM"/>
    </source>
</evidence>
<dbReference type="STRING" id="47312.SAMN04489765_3283"/>
<gene>
    <name evidence="1" type="ORF">SAMN04489765_3283</name>
</gene>
<organism evidence="1 2">
    <name type="scientific">Tsukamurella pulmonis</name>
    <dbReference type="NCBI Taxonomy" id="47312"/>
    <lineage>
        <taxon>Bacteria</taxon>
        <taxon>Bacillati</taxon>
        <taxon>Actinomycetota</taxon>
        <taxon>Actinomycetes</taxon>
        <taxon>Mycobacteriales</taxon>
        <taxon>Tsukamurellaceae</taxon>
        <taxon>Tsukamurella</taxon>
    </lineage>
</organism>
<protein>
    <recommendedName>
        <fullName evidence="3">DUF3806 domain-containing protein</fullName>
    </recommendedName>
</protein>
<evidence type="ECO:0000313" key="2">
    <source>
        <dbReference type="Proteomes" id="UP000183053"/>
    </source>
</evidence>
<evidence type="ECO:0000313" key="1">
    <source>
        <dbReference type="EMBL" id="SDR11513.1"/>
    </source>
</evidence>
<dbReference type="EMBL" id="FNLF01000002">
    <property type="protein sequence ID" value="SDR11513.1"/>
    <property type="molecule type" value="Genomic_DNA"/>
</dbReference>
<proteinExistence type="predicted"/>